<feature type="region of interest" description="Disordered" evidence="1">
    <location>
        <begin position="231"/>
        <end position="256"/>
    </location>
</feature>
<keyword evidence="4" id="KW-1185">Reference proteome</keyword>
<dbReference type="Proteomes" id="UP000887540">
    <property type="component" value="Unplaced"/>
</dbReference>
<feature type="compositionally biased region" description="Pro residues" evidence="1">
    <location>
        <begin position="500"/>
        <end position="526"/>
    </location>
</feature>
<feature type="region of interest" description="Disordered" evidence="1">
    <location>
        <begin position="343"/>
        <end position="630"/>
    </location>
</feature>
<evidence type="ECO:0000313" key="5">
    <source>
        <dbReference type="WBParaSite" id="ACRNAN_scaffold4075.g6594.t1"/>
    </source>
</evidence>
<dbReference type="Pfam" id="PF00568">
    <property type="entry name" value="WH1"/>
    <property type="match status" value="1"/>
</dbReference>
<evidence type="ECO:0000256" key="1">
    <source>
        <dbReference type="SAM" id="MobiDB-lite"/>
    </source>
</evidence>
<feature type="compositionally biased region" description="Basic and acidic residues" evidence="1">
    <location>
        <begin position="231"/>
        <end position="245"/>
    </location>
</feature>
<accession>A0A914DW03</accession>
<feature type="compositionally biased region" description="Polar residues" evidence="1">
    <location>
        <begin position="343"/>
        <end position="357"/>
    </location>
</feature>
<dbReference type="InterPro" id="IPR000095">
    <property type="entry name" value="CRIB_dom"/>
</dbReference>
<evidence type="ECO:0000313" key="4">
    <source>
        <dbReference type="Proteomes" id="UP000887540"/>
    </source>
</evidence>
<dbReference type="WBParaSite" id="ACRNAN_scaffold4075.g6594.t1">
    <property type="protein sequence ID" value="ACRNAN_scaffold4075.g6594.t1"/>
    <property type="gene ID" value="ACRNAN_scaffold4075.g6594"/>
</dbReference>
<dbReference type="CDD" id="cd00132">
    <property type="entry name" value="CRIB"/>
    <property type="match status" value="1"/>
</dbReference>
<feature type="compositionally biased region" description="Polar residues" evidence="1">
    <location>
        <begin position="364"/>
        <end position="378"/>
    </location>
</feature>
<feature type="domain" description="WH1" evidence="3">
    <location>
        <begin position="112"/>
        <end position="225"/>
    </location>
</feature>
<evidence type="ECO:0000259" key="3">
    <source>
        <dbReference type="PROSITE" id="PS50229"/>
    </source>
</evidence>
<feature type="compositionally biased region" description="Acidic residues" evidence="1">
    <location>
        <begin position="613"/>
        <end position="630"/>
    </location>
</feature>
<dbReference type="SUPFAM" id="SSF50729">
    <property type="entry name" value="PH domain-like"/>
    <property type="match status" value="1"/>
</dbReference>
<dbReference type="AlphaFoldDB" id="A0A914DW03"/>
<organism evidence="4 5">
    <name type="scientific">Acrobeloides nanus</name>
    <dbReference type="NCBI Taxonomy" id="290746"/>
    <lineage>
        <taxon>Eukaryota</taxon>
        <taxon>Metazoa</taxon>
        <taxon>Ecdysozoa</taxon>
        <taxon>Nematoda</taxon>
        <taxon>Chromadorea</taxon>
        <taxon>Rhabditida</taxon>
        <taxon>Tylenchina</taxon>
        <taxon>Cephalobomorpha</taxon>
        <taxon>Cephaloboidea</taxon>
        <taxon>Cephalobidae</taxon>
        <taxon>Acrobeloides</taxon>
    </lineage>
</organism>
<dbReference type="InterPro" id="IPR011993">
    <property type="entry name" value="PH-like_dom_sf"/>
</dbReference>
<proteinExistence type="predicted"/>
<dbReference type="PROSITE" id="PS50229">
    <property type="entry name" value="WH1"/>
    <property type="match status" value="1"/>
</dbReference>
<protein>
    <submittedName>
        <fullName evidence="5">Uncharacterized protein</fullName>
    </submittedName>
</protein>
<evidence type="ECO:0000259" key="2">
    <source>
        <dbReference type="PROSITE" id="PS50108"/>
    </source>
</evidence>
<feature type="domain" description="CRIB" evidence="2">
    <location>
        <begin position="292"/>
        <end position="305"/>
    </location>
</feature>
<dbReference type="SMART" id="SM00461">
    <property type="entry name" value="WH1"/>
    <property type="match status" value="1"/>
</dbReference>
<reference evidence="5" key="1">
    <citation type="submission" date="2022-11" db="UniProtKB">
        <authorList>
            <consortium name="WormBaseParasite"/>
        </authorList>
    </citation>
    <scope>IDENTIFICATION</scope>
</reference>
<feature type="compositionally biased region" description="Basic and acidic residues" evidence="1">
    <location>
        <begin position="601"/>
        <end position="610"/>
    </location>
</feature>
<feature type="compositionally biased region" description="Low complexity" evidence="1">
    <location>
        <begin position="423"/>
        <end position="433"/>
    </location>
</feature>
<name>A0A914DW03_9BILA</name>
<feature type="compositionally biased region" description="Basic and acidic residues" evidence="1">
    <location>
        <begin position="562"/>
        <end position="590"/>
    </location>
</feature>
<sequence length="630" mass="69826">MSTFYLNHYEPFTSQMLARFQKRRRFTIAHAVLQDTSVDRPLYQDYGGKRNSFGNHDRKNGILENSKPTSARVLEMKLDSLTNTRNGDSTKSTSASSSFLTEEENNEILEILGDDCTCLVTAIARVYSASPMKQWDYINEGVICYVRDKKALSVTLRLIGGFSKMSPRPYEIWNFSMEASTKLVNRRSNFATVRLDSGDMFGIIFHNDKEGQNFVETVNARQMRRQLHREKTMMKKKESNSENGDHPPVSTTSNGVLANIGNKFSNTVKKAKKFASPGHKSKKKNKITSQEISMPTNFVHLEHKGPDGDFQVLAPAPENLSNLMLAPQIPSRRESTFIRELHTPTNHTPASNNSNQRRPLPPVHSNTLHNITESTPTLNGIHKPGQSITDARCSIRIKKEEEPNRRTPHSLKISQQRRRTSDIDSPTSSTPATENGHKPPALPKPPRTYQHMDPSPTKQPNLSRTETTRRPLPPPPSDDGFIAKPIQQPVNKTGSVKTSPPAPPPPPASTAPTAPPPPPPPPPPPSLLTSSSPNSGIPAEVNSSTRGDLMAAIRQAGGASILKEKSTTNRPKSEYESKNDAEKVGDRKSEGNGLMAALADKMNHMRKDINPSDSEDSSNEDESDEDDWSD</sequence>
<dbReference type="PROSITE" id="PS50108">
    <property type="entry name" value="CRIB"/>
    <property type="match status" value="1"/>
</dbReference>
<dbReference type="Gene3D" id="2.30.29.30">
    <property type="entry name" value="Pleckstrin-homology domain (PH domain)/Phosphotyrosine-binding domain (PTB)"/>
    <property type="match status" value="1"/>
</dbReference>
<dbReference type="InterPro" id="IPR000697">
    <property type="entry name" value="WH1/EVH1_dom"/>
</dbReference>
<feature type="compositionally biased region" description="Polar residues" evidence="1">
    <location>
        <begin position="488"/>
        <end position="497"/>
    </location>
</feature>